<comment type="caution">
    <text evidence="4">The sequence shown here is derived from an EMBL/GenBank/DDBJ whole genome shotgun (WGS) entry which is preliminary data.</text>
</comment>
<dbReference type="InterPro" id="IPR025758">
    <property type="entry name" value="Fic/DOC_N"/>
</dbReference>
<name>A0A133XDN7_9RHOO</name>
<keyword evidence="2" id="KW-0067">ATP-binding</keyword>
<dbReference type="PANTHER" id="PTHR13504:SF38">
    <property type="entry name" value="FIDO DOMAIN-CONTAINING PROTEIN"/>
    <property type="match status" value="1"/>
</dbReference>
<evidence type="ECO:0000256" key="1">
    <source>
        <dbReference type="PIRSR" id="PIRSR640198-1"/>
    </source>
</evidence>
<dbReference type="InterPro" id="IPR003812">
    <property type="entry name" value="Fido"/>
</dbReference>
<dbReference type="AlphaFoldDB" id="A0A133XDN7"/>
<feature type="binding site" evidence="2">
    <location>
        <begin position="191"/>
        <end position="192"/>
    </location>
    <ligand>
        <name>ATP</name>
        <dbReference type="ChEBI" id="CHEBI:30616"/>
    </ligand>
</feature>
<dbReference type="Pfam" id="PF02661">
    <property type="entry name" value="Fic"/>
    <property type="match status" value="1"/>
</dbReference>
<dbReference type="InterPro" id="IPR040198">
    <property type="entry name" value="Fido_containing"/>
</dbReference>
<dbReference type="EMBL" id="LODL01000040">
    <property type="protein sequence ID" value="KXB29036.1"/>
    <property type="molecule type" value="Genomic_DNA"/>
</dbReference>
<evidence type="ECO:0000313" key="5">
    <source>
        <dbReference type="Proteomes" id="UP000070186"/>
    </source>
</evidence>
<evidence type="ECO:0000313" key="4">
    <source>
        <dbReference type="EMBL" id="KXB29036.1"/>
    </source>
</evidence>
<feature type="active site" evidence="1">
    <location>
        <position position="152"/>
    </location>
</feature>
<keyword evidence="5" id="KW-1185">Reference proteome</keyword>
<dbReference type="Pfam" id="PF13784">
    <property type="entry name" value="Fic_N"/>
    <property type="match status" value="1"/>
</dbReference>
<evidence type="ECO:0000259" key="3">
    <source>
        <dbReference type="PROSITE" id="PS51459"/>
    </source>
</evidence>
<dbReference type="InterPro" id="IPR036597">
    <property type="entry name" value="Fido-like_dom_sf"/>
</dbReference>
<feature type="domain" description="Fido" evidence="3">
    <location>
        <begin position="66"/>
        <end position="213"/>
    </location>
</feature>
<feature type="binding site" evidence="2">
    <location>
        <begin position="156"/>
        <end position="163"/>
    </location>
    <ligand>
        <name>ATP</name>
        <dbReference type="ChEBI" id="CHEBI:30616"/>
    </ligand>
</feature>
<dbReference type="Gene3D" id="1.10.3290.10">
    <property type="entry name" value="Fido-like domain"/>
    <property type="match status" value="1"/>
</dbReference>
<organism evidence="4 5">
    <name type="scientific">Dechloromonas denitrificans</name>
    <dbReference type="NCBI Taxonomy" id="281362"/>
    <lineage>
        <taxon>Bacteria</taxon>
        <taxon>Pseudomonadati</taxon>
        <taxon>Pseudomonadota</taxon>
        <taxon>Betaproteobacteria</taxon>
        <taxon>Rhodocyclales</taxon>
        <taxon>Azonexaceae</taxon>
        <taxon>Dechloromonas</taxon>
    </lineage>
</organism>
<proteinExistence type="predicted"/>
<keyword evidence="2" id="KW-0547">Nucleotide-binding</keyword>
<dbReference type="Proteomes" id="UP000070186">
    <property type="component" value="Unassembled WGS sequence"/>
</dbReference>
<reference evidence="4 5" key="1">
    <citation type="submission" date="2015-12" db="EMBL/GenBank/DDBJ databases">
        <title>Nitrous oxide reduction kinetics distinguish bacteria harboring typical versus atypical NosZ.</title>
        <authorList>
            <person name="Yoon S."/>
            <person name="Nissen S."/>
            <person name="Park D."/>
            <person name="Sanford R.A."/>
            <person name="Loeffler F.E."/>
        </authorList>
    </citation>
    <scope>NUCLEOTIDE SEQUENCE [LARGE SCALE GENOMIC DNA]</scope>
    <source>
        <strain evidence="4 5">ATCC BAA-841</strain>
    </source>
</reference>
<gene>
    <name evidence="4" type="ORF">AT959_19645</name>
</gene>
<dbReference type="SUPFAM" id="SSF140931">
    <property type="entry name" value="Fic-like"/>
    <property type="match status" value="1"/>
</dbReference>
<dbReference type="GO" id="GO:0005524">
    <property type="term" value="F:ATP binding"/>
    <property type="evidence" value="ECO:0007669"/>
    <property type="project" value="UniProtKB-KW"/>
</dbReference>
<sequence length="334" mass="37502">MLNRREAVDSSQIEGTHTGFDGLLIHEIEASSSSLPEDEDAEETLSYVRAFMYGIKEVTDRGQSALNNELINQIHSILMKGQIRATPGIPRDRQNYIGTRLETAHYIPPPADLVPQLLDDLVSLLQYEPEGVKEVSVLMRAPIAHVQFEAIHPFLDGNGRTGRLLLPLMLYAAGEPPLHLATFLKVRQQDYYAALLSVQMKLNWEPWIKLFLECSIASAKHTVQLFGHLRSIQIGWHEQLAAKKRRKHATIWKVVDLLIGQPVVTVTEVSKRLDVTFPAANDAIDDLVELDILRPNNTYKRNRVFQSHEVLNALYTGLDSVLDEAEAAANLSGF</sequence>
<dbReference type="PROSITE" id="PS51459">
    <property type="entry name" value="FIDO"/>
    <property type="match status" value="1"/>
</dbReference>
<protein>
    <recommendedName>
        <fullName evidence="3">Fido domain-containing protein</fullName>
    </recommendedName>
</protein>
<dbReference type="PANTHER" id="PTHR13504">
    <property type="entry name" value="FIDO DOMAIN-CONTAINING PROTEIN DDB_G0283145"/>
    <property type="match status" value="1"/>
</dbReference>
<evidence type="ECO:0000256" key="2">
    <source>
        <dbReference type="PIRSR" id="PIRSR640198-2"/>
    </source>
</evidence>
<dbReference type="STRING" id="281362.AT959_19645"/>
<accession>A0A133XDN7</accession>